<evidence type="ECO:0000313" key="1">
    <source>
        <dbReference type="EMBL" id="OHU58305.1"/>
    </source>
</evidence>
<dbReference type="AlphaFoldDB" id="A0A1S1LTN3"/>
<reference evidence="1 2" key="1">
    <citation type="submission" date="2016-10" db="EMBL/GenBank/DDBJ databases">
        <title>Evaluation of Human, Veterinary and Environmental Mycobacterium chelonae Isolates by Core Genome Phylogenomic Analysis, Targeted Gene Comparison, and Anti-microbial Susceptibility Patterns: A Tale of Mistaken Identities.</title>
        <authorList>
            <person name="Fogelson S.B."/>
            <person name="Camus A.C."/>
            <person name="Lorenz W."/>
            <person name="Vasireddy R."/>
            <person name="Vasireddy S."/>
            <person name="Smith T."/>
            <person name="Brown-Elliott B.A."/>
            <person name="Wallace R.J.Jr."/>
            <person name="Hasan N.A."/>
            <person name="Reischl U."/>
            <person name="Sanchez S."/>
        </authorList>
    </citation>
    <scope>NUCLEOTIDE SEQUENCE [LARGE SCALE GENOMIC DNA]</scope>
    <source>
        <strain evidence="1 2">15515</strain>
    </source>
</reference>
<keyword evidence="1" id="KW-0378">Hydrolase</keyword>
<sequence>MALNADQELAFTNFATFFAKPYRTPILRRPDEYGLKYEDVYFPSLDGTNLEGWFIPADSDRLLIVNHFLSGSRYGYPGHVLPDDIVGFEVNYLPQYKTLHDAGYNILAYDLRNHGVSGAANGGIGGAGLYEYRDVIGSVRYAKSRKDTAAMKTGLFSICYGANSTIVALSKHPEEFTHIKALLALQPGSGDVFLERMAENLGVDKEEGAKAADQALHIATGWHLNELSPREYAKDVTLPTLVVQVHHDSMVYPKDVQSIYDNVAATDKKLFWIEGTTNRFDGYTYFTDHPELLLEWFDTHIDN</sequence>
<organism evidence="1 2">
    <name type="scientific">Mycobacteroides chelonae</name>
    <name type="common">Mycobacterium chelonae</name>
    <dbReference type="NCBI Taxonomy" id="1774"/>
    <lineage>
        <taxon>Bacteria</taxon>
        <taxon>Bacillati</taxon>
        <taxon>Actinomycetota</taxon>
        <taxon>Actinomycetes</taxon>
        <taxon>Mycobacteriales</taxon>
        <taxon>Mycobacteriaceae</taxon>
        <taxon>Mycobacteroides</taxon>
    </lineage>
</organism>
<dbReference type="GO" id="GO:0016787">
    <property type="term" value="F:hydrolase activity"/>
    <property type="evidence" value="ECO:0007669"/>
    <property type="project" value="UniProtKB-KW"/>
</dbReference>
<gene>
    <name evidence="1" type="ORF">BKG82_12035</name>
</gene>
<protein>
    <submittedName>
        <fullName evidence="1">Alpha/beta hydrolase</fullName>
    </submittedName>
</protein>
<comment type="caution">
    <text evidence="1">The sequence shown here is derived from an EMBL/GenBank/DDBJ whole genome shotgun (WGS) entry which is preliminary data.</text>
</comment>
<dbReference type="RefSeq" id="WP_057969560.1">
    <property type="nucleotide sequence ID" value="NZ_MLII01000030.1"/>
</dbReference>
<evidence type="ECO:0000313" key="2">
    <source>
        <dbReference type="Proteomes" id="UP000180043"/>
    </source>
</evidence>
<dbReference type="InterPro" id="IPR029058">
    <property type="entry name" value="AB_hydrolase_fold"/>
</dbReference>
<dbReference type="EMBL" id="MLIQ01000013">
    <property type="protein sequence ID" value="OHU58305.1"/>
    <property type="molecule type" value="Genomic_DNA"/>
</dbReference>
<dbReference type="Proteomes" id="UP000180043">
    <property type="component" value="Unassembled WGS sequence"/>
</dbReference>
<proteinExistence type="predicted"/>
<dbReference type="SUPFAM" id="SSF53474">
    <property type="entry name" value="alpha/beta-Hydrolases"/>
    <property type="match status" value="1"/>
</dbReference>
<dbReference type="Gene3D" id="3.40.50.1820">
    <property type="entry name" value="alpha/beta hydrolase"/>
    <property type="match status" value="1"/>
</dbReference>
<name>A0A1S1LTN3_MYCCH</name>
<accession>A0A1S1LTN3</accession>